<dbReference type="InterPro" id="IPR012910">
    <property type="entry name" value="Plug_dom"/>
</dbReference>
<dbReference type="Pfam" id="PF07715">
    <property type="entry name" value="Plug"/>
    <property type="match status" value="1"/>
</dbReference>
<dbReference type="Pfam" id="PF00593">
    <property type="entry name" value="TonB_dep_Rec_b-barrel"/>
    <property type="match status" value="1"/>
</dbReference>
<evidence type="ECO:0000256" key="6">
    <source>
        <dbReference type="ARBA" id="ARBA00023077"/>
    </source>
</evidence>
<feature type="transmembrane region" description="Helical" evidence="12">
    <location>
        <begin position="45"/>
        <end position="63"/>
    </location>
</feature>
<evidence type="ECO:0000259" key="13">
    <source>
        <dbReference type="Pfam" id="PF00593"/>
    </source>
</evidence>
<dbReference type="KEGG" id="dli:dnl_12580"/>
<accession>A0A975B571</accession>
<dbReference type="GO" id="GO:0009279">
    <property type="term" value="C:cell outer membrane"/>
    <property type="evidence" value="ECO:0007669"/>
    <property type="project" value="UniProtKB-SubCell"/>
</dbReference>
<dbReference type="InterPro" id="IPR000531">
    <property type="entry name" value="Beta-barrel_TonB"/>
</dbReference>
<dbReference type="EMBL" id="CP061799">
    <property type="protein sequence ID" value="QTA79011.1"/>
    <property type="molecule type" value="Genomic_DNA"/>
</dbReference>
<evidence type="ECO:0000256" key="8">
    <source>
        <dbReference type="ARBA" id="ARBA00023170"/>
    </source>
</evidence>
<dbReference type="GO" id="GO:0015344">
    <property type="term" value="F:siderophore uptake transmembrane transporter activity"/>
    <property type="evidence" value="ECO:0007669"/>
    <property type="project" value="TreeGrafter"/>
</dbReference>
<dbReference type="PROSITE" id="PS52016">
    <property type="entry name" value="TONB_DEPENDENT_REC_3"/>
    <property type="match status" value="1"/>
</dbReference>
<keyword evidence="2 10" id="KW-0813">Transport</keyword>
<evidence type="ECO:0000256" key="1">
    <source>
        <dbReference type="ARBA" id="ARBA00004571"/>
    </source>
</evidence>
<evidence type="ECO:0000256" key="2">
    <source>
        <dbReference type="ARBA" id="ARBA00022448"/>
    </source>
</evidence>
<evidence type="ECO:0000256" key="10">
    <source>
        <dbReference type="PROSITE-ProRule" id="PRU01360"/>
    </source>
</evidence>
<keyword evidence="9 10" id="KW-0998">Cell outer membrane</keyword>
<dbReference type="InterPro" id="IPR039426">
    <property type="entry name" value="TonB-dep_rcpt-like"/>
</dbReference>
<evidence type="ECO:0000256" key="11">
    <source>
        <dbReference type="RuleBase" id="RU003357"/>
    </source>
</evidence>
<organism evidence="15 16">
    <name type="scientific">Desulfonema limicola</name>
    <dbReference type="NCBI Taxonomy" id="45656"/>
    <lineage>
        <taxon>Bacteria</taxon>
        <taxon>Pseudomonadati</taxon>
        <taxon>Thermodesulfobacteriota</taxon>
        <taxon>Desulfobacteria</taxon>
        <taxon>Desulfobacterales</taxon>
        <taxon>Desulfococcaceae</taxon>
        <taxon>Desulfonema</taxon>
    </lineage>
</organism>
<dbReference type="Gene3D" id="2.40.170.20">
    <property type="entry name" value="TonB-dependent receptor, beta-barrel domain"/>
    <property type="match status" value="1"/>
</dbReference>
<evidence type="ECO:0000313" key="15">
    <source>
        <dbReference type="EMBL" id="QTA79011.1"/>
    </source>
</evidence>
<dbReference type="Proteomes" id="UP000663720">
    <property type="component" value="Chromosome"/>
</dbReference>
<sequence length="721" mass="83135">MLFIVLFLNALCRKNILVVTMNVFIRRNNMINYRNFSNYLFYKKICPVFIVVFFIQAVFLFTFTCQAVSCNNPENNIDFTEFSLEELKNIKITSASKKPEKVSKTAAAVFVISNEDICRSGATSIPEILRMVPGVQVARISATEWAVNMRDVNQLFANKLLVLMDGRSIYNHVFSGVFWDIHDTVIEDIERIEVIRGPGAALWGANAVNGVINIITKRADKTQGGLFSAIGGNEEGSGTLRYGGSFASAGYYRIYTKYFNRGQLFENNRNIKNDPSKGDWRSGRTGFRIDWEPDTRENILSFQGEAYDSQFQTDVGKISLETPYFQTTREISRSKGGHILGRWQYLISNTSDSVLQFYFDFMDKDFEAGNVKASIFDIDFQHQFSLFEGHKLLWGINWRMIIDSFKDSIDISIDPETNEQYLYSFFIQDKIELIPEYLTLSIGSKFEHNDYTGTEIQPDVRLSWTPLNNHAFWGSVSRAVRVPSRFEHDAVFNEQVIEPDSQVQIPTIIKRIGSKNLDAESLTAYELGYSFQPQSGAFSNLWINIAGFYHDYDNLVSLKQRPVYLDNDPVYHQVSLLEYQNNLRGESYGLEVSALWHVIPDWQLQCSYTFLEAKTEDNYKENEEDTQRIFVKGANPENQISVRSSFDIHRQVELDLWLRYVGSLSNHDVDDYTALDARISWKPIPLLKVSLAGQNLLEKHHFEYSSLAIERSFYFKLEWFF</sequence>
<reference evidence="15" key="1">
    <citation type="journal article" date="2021" name="Microb. Physiol.">
        <title>Proteogenomic Insights into the Physiology of Marine, Sulfate-Reducing, Filamentous Desulfonema limicola and Desulfonema magnum.</title>
        <authorList>
            <person name="Schnaars V."/>
            <person name="Wohlbrand L."/>
            <person name="Scheve S."/>
            <person name="Hinrichs C."/>
            <person name="Reinhardt R."/>
            <person name="Rabus R."/>
        </authorList>
    </citation>
    <scope>NUCLEOTIDE SEQUENCE</scope>
    <source>
        <strain evidence="15">5ac10</strain>
    </source>
</reference>
<evidence type="ECO:0000313" key="16">
    <source>
        <dbReference type="Proteomes" id="UP000663720"/>
    </source>
</evidence>
<feature type="domain" description="TonB-dependent receptor-like beta-barrel" evidence="13">
    <location>
        <begin position="241"/>
        <end position="696"/>
    </location>
</feature>
<keyword evidence="3 10" id="KW-1134">Transmembrane beta strand</keyword>
<dbReference type="InterPro" id="IPR037066">
    <property type="entry name" value="Plug_dom_sf"/>
</dbReference>
<dbReference type="SUPFAM" id="SSF56935">
    <property type="entry name" value="Porins"/>
    <property type="match status" value="1"/>
</dbReference>
<keyword evidence="16" id="KW-1185">Reference proteome</keyword>
<protein>
    <submittedName>
        <fullName evidence="15">TonB-dependent receptor-like superfamily protein</fullName>
    </submittedName>
</protein>
<comment type="similarity">
    <text evidence="10 11">Belongs to the TonB-dependent receptor family.</text>
</comment>
<evidence type="ECO:0000256" key="12">
    <source>
        <dbReference type="SAM" id="Phobius"/>
    </source>
</evidence>
<dbReference type="InterPro" id="IPR036942">
    <property type="entry name" value="Beta-barrel_TonB_sf"/>
</dbReference>
<proteinExistence type="inferred from homology"/>
<evidence type="ECO:0000256" key="4">
    <source>
        <dbReference type="ARBA" id="ARBA00022692"/>
    </source>
</evidence>
<dbReference type="Gene3D" id="2.170.130.10">
    <property type="entry name" value="TonB-dependent receptor, plug domain"/>
    <property type="match status" value="1"/>
</dbReference>
<name>A0A975B571_9BACT</name>
<evidence type="ECO:0000256" key="3">
    <source>
        <dbReference type="ARBA" id="ARBA00022452"/>
    </source>
</evidence>
<dbReference type="GO" id="GO:0044718">
    <property type="term" value="P:siderophore transmembrane transport"/>
    <property type="evidence" value="ECO:0007669"/>
    <property type="project" value="TreeGrafter"/>
</dbReference>
<evidence type="ECO:0000256" key="7">
    <source>
        <dbReference type="ARBA" id="ARBA00023136"/>
    </source>
</evidence>
<feature type="domain" description="TonB-dependent receptor plug" evidence="14">
    <location>
        <begin position="102"/>
        <end position="211"/>
    </location>
</feature>
<keyword evidence="12" id="KW-1133">Transmembrane helix</keyword>
<keyword evidence="7 10" id="KW-0472">Membrane</keyword>
<comment type="subcellular location">
    <subcellularLocation>
        <location evidence="1 10">Cell outer membrane</location>
        <topology evidence="1 10">Multi-pass membrane protein</topology>
    </subcellularLocation>
</comment>
<evidence type="ECO:0000259" key="14">
    <source>
        <dbReference type="Pfam" id="PF07715"/>
    </source>
</evidence>
<feature type="transmembrane region" description="Helical" evidence="12">
    <location>
        <begin position="6"/>
        <end position="25"/>
    </location>
</feature>
<keyword evidence="8 15" id="KW-0675">Receptor</keyword>
<dbReference type="PANTHER" id="PTHR30069">
    <property type="entry name" value="TONB-DEPENDENT OUTER MEMBRANE RECEPTOR"/>
    <property type="match status" value="1"/>
</dbReference>
<evidence type="ECO:0000256" key="5">
    <source>
        <dbReference type="ARBA" id="ARBA00022729"/>
    </source>
</evidence>
<dbReference type="AlphaFoldDB" id="A0A975B571"/>
<evidence type="ECO:0000256" key="9">
    <source>
        <dbReference type="ARBA" id="ARBA00023237"/>
    </source>
</evidence>
<dbReference type="PANTHER" id="PTHR30069:SF29">
    <property type="entry name" value="HEMOGLOBIN AND HEMOGLOBIN-HAPTOGLOBIN-BINDING PROTEIN 1-RELATED"/>
    <property type="match status" value="1"/>
</dbReference>
<keyword evidence="4 10" id="KW-0812">Transmembrane</keyword>
<gene>
    <name evidence="15" type="ORF">dnl_12580</name>
</gene>
<keyword evidence="5" id="KW-0732">Signal</keyword>
<keyword evidence="6 11" id="KW-0798">TonB box</keyword>